<sequence>MLDKMILKNYPGIQVGGAFEWIYKYVPIGVLNELIRDINKVLTPDEVASIIFIRAGGTSQYGNTTWSFRIEYNGFASYFDYDRKED</sequence>
<proteinExistence type="predicted"/>
<reference evidence="1 2" key="1">
    <citation type="submission" date="2020-12" db="EMBL/GenBank/DDBJ databases">
        <authorList>
            <person name="Purtell M.C."/>
            <person name="Schipma A.E."/>
            <person name="Sexton W.L."/>
            <person name="Shaffer C.D."/>
            <person name="Weston-Hafer K.A."/>
            <person name="Garlena R.A."/>
            <person name="Russell D.A."/>
            <person name="Pope W.H."/>
            <person name="Jacobs-Sera D."/>
            <person name="Hatfull G.F."/>
        </authorList>
    </citation>
    <scope>NUCLEOTIDE SEQUENCE [LARGE SCALE GENOMIC DNA]</scope>
</reference>
<dbReference type="EMBL" id="MW365952">
    <property type="protein sequence ID" value="QQO39897.1"/>
    <property type="molecule type" value="Genomic_DNA"/>
</dbReference>
<dbReference type="Proteomes" id="UP000595759">
    <property type="component" value="Genome"/>
</dbReference>
<organism evidence="1 2">
    <name type="scientific">Streptomyces phage Belfort</name>
    <dbReference type="NCBI Taxonomy" id="2801887"/>
    <lineage>
        <taxon>Viruses</taxon>
        <taxon>Duplodnaviria</taxon>
        <taxon>Heunggongvirae</taxon>
        <taxon>Uroviricota</taxon>
        <taxon>Caudoviricetes</taxon>
        <taxon>Stanwilliamsviridae</taxon>
        <taxon>Loccivirinae</taxon>
        <taxon>Gilsonvirus</taxon>
        <taxon>Gilsonvirus comrade</taxon>
    </lineage>
</organism>
<protein>
    <submittedName>
        <fullName evidence="1">Uncharacterized protein</fullName>
    </submittedName>
</protein>
<evidence type="ECO:0000313" key="2">
    <source>
        <dbReference type="Proteomes" id="UP000595759"/>
    </source>
</evidence>
<accession>A0A7T7Z9V8</accession>
<gene>
    <name evidence="1" type="primary">244</name>
    <name evidence="1" type="ORF">SEA_BELFORT_244</name>
</gene>
<evidence type="ECO:0000313" key="1">
    <source>
        <dbReference type="EMBL" id="QQO39897.1"/>
    </source>
</evidence>
<name>A0A7T7Z9V8_9CAUD</name>